<dbReference type="RefSeq" id="WP_187561410.1">
    <property type="nucleotide sequence ID" value="NZ_JACGWS010000003.1"/>
</dbReference>
<evidence type="ECO:0000313" key="1">
    <source>
        <dbReference type="EMBL" id="MBC8754370.1"/>
    </source>
</evidence>
<protein>
    <recommendedName>
        <fullName evidence="3">Natural product</fullName>
    </recommendedName>
</protein>
<sequence length="57" mass="6234">MKKSLKKLALNKKSVSDLSVKLKGGLRRQDDDTTDTYTTGPTGPTAMTMCFICPGQR</sequence>
<organism evidence="1 2">
    <name type="scientific">Kordia aestuariivivens</name>
    <dbReference type="NCBI Taxonomy" id="2759037"/>
    <lineage>
        <taxon>Bacteria</taxon>
        <taxon>Pseudomonadati</taxon>
        <taxon>Bacteroidota</taxon>
        <taxon>Flavobacteriia</taxon>
        <taxon>Flavobacteriales</taxon>
        <taxon>Flavobacteriaceae</taxon>
        <taxon>Kordia</taxon>
    </lineage>
</organism>
<name>A0ABR7Q739_9FLAO</name>
<keyword evidence="2" id="KW-1185">Reference proteome</keyword>
<evidence type="ECO:0008006" key="3">
    <source>
        <dbReference type="Google" id="ProtNLM"/>
    </source>
</evidence>
<gene>
    <name evidence="1" type="ORF">H2O64_06785</name>
</gene>
<accession>A0ABR7Q739</accession>
<proteinExistence type="predicted"/>
<evidence type="ECO:0000313" key="2">
    <source>
        <dbReference type="Proteomes" id="UP000619238"/>
    </source>
</evidence>
<comment type="caution">
    <text evidence="1">The sequence shown here is derived from an EMBL/GenBank/DDBJ whole genome shotgun (WGS) entry which is preliminary data.</text>
</comment>
<dbReference type="EMBL" id="JACGWS010000003">
    <property type="protein sequence ID" value="MBC8754370.1"/>
    <property type="molecule type" value="Genomic_DNA"/>
</dbReference>
<dbReference type="Proteomes" id="UP000619238">
    <property type="component" value="Unassembled WGS sequence"/>
</dbReference>
<reference evidence="1 2" key="1">
    <citation type="submission" date="2020-07" db="EMBL/GenBank/DDBJ databases">
        <title>Description of Kordia aestuariivivens sp. nov., isolated from a tidal flat.</title>
        <authorList>
            <person name="Park S."/>
            <person name="Yoon J.-H."/>
        </authorList>
    </citation>
    <scope>NUCLEOTIDE SEQUENCE [LARGE SCALE GENOMIC DNA]</scope>
    <source>
        <strain evidence="1 2">YSTF-M3</strain>
    </source>
</reference>